<reference evidence="3" key="1">
    <citation type="submission" date="2019-11" db="UniProtKB">
        <authorList>
            <consortium name="WormBaseParasite"/>
        </authorList>
    </citation>
    <scope>IDENTIFICATION</scope>
</reference>
<sequence length="463" mass="50772">MVLSDKQLRDWREWGWPIVETVNLSVRLPRGPPDEGPWNEVSILDRSSLQKIHQGQNHVTFNCTDFQPHGRRTCPRVEHITTPAYTPYSAPGFALGRPVFVNYATLSDLSVFQNASDLCSGKVVALVRHGRTSYGNKLRHIVEFCEMMADGTLPGGMVGYKDPTESAPPDGSVYPEGIGIPGDGIAFRSASMSKDGGDVETPGLPSIDGVYKIENLWEKALTPIPVQPISFDDAKIIMNSMAGKPVPEEWKPCSPKFLGPEGDSLIQLKVRNRVDKEPSTLVNVVGAMPGRGPEAHQYVTLGNHRDAWVQGASDPHSGTAVLQGVAYLLGLAYQQGWRPRRTIVIASWDAEEVGLVGSTEFTELYREELVSRAVVYLNQDCPVKGNATFVPRADEFLEAALLASAKAARGPCDAGVSLLDFWRKHRKEVEEEAVTLPVGGSTDHVPFQYKLGIPSTYPEFRPV</sequence>
<dbReference type="Gene3D" id="3.40.630.10">
    <property type="entry name" value="Zn peptidases"/>
    <property type="match status" value="1"/>
</dbReference>
<dbReference type="FunFam" id="3.40.630.10:FF:000101">
    <property type="entry name" value="N-acetylated alpha-linked acidic dipeptidase like 1"/>
    <property type="match status" value="1"/>
</dbReference>
<dbReference type="PANTHER" id="PTHR10404:SF46">
    <property type="entry name" value="VACUOLAR PROTEIN SORTING-ASSOCIATED PROTEIN 70"/>
    <property type="match status" value="1"/>
</dbReference>
<evidence type="ECO:0000259" key="2">
    <source>
        <dbReference type="Pfam" id="PF04389"/>
    </source>
</evidence>
<dbReference type="AlphaFoldDB" id="A0A5K3G5A5"/>
<organism evidence="3">
    <name type="scientific">Mesocestoides corti</name>
    <name type="common">Flatworm</name>
    <dbReference type="NCBI Taxonomy" id="53468"/>
    <lineage>
        <taxon>Eukaryota</taxon>
        <taxon>Metazoa</taxon>
        <taxon>Spiralia</taxon>
        <taxon>Lophotrochozoa</taxon>
        <taxon>Platyhelminthes</taxon>
        <taxon>Cestoda</taxon>
        <taxon>Eucestoda</taxon>
        <taxon>Cyclophyllidea</taxon>
        <taxon>Mesocestoididae</taxon>
        <taxon>Mesocestoides</taxon>
    </lineage>
</organism>
<dbReference type="GO" id="GO:0004180">
    <property type="term" value="F:carboxypeptidase activity"/>
    <property type="evidence" value="ECO:0007669"/>
    <property type="project" value="TreeGrafter"/>
</dbReference>
<dbReference type="InterPro" id="IPR039373">
    <property type="entry name" value="Peptidase_M28B"/>
</dbReference>
<protein>
    <submittedName>
        <fullName evidence="3">Peptidase_M28 domain-containing protein</fullName>
    </submittedName>
</protein>
<dbReference type="WBParaSite" id="MCU_013426-RA">
    <property type="protein sequence ID" value="MCU_013426-RA"/>
    <property type="gene ID" value="MCU_013426"/>
</dbReference>
<accession>A0A5K3G5A5</accession>
<name>A0A5K3G5A5_MESCO</name>
<dbReference type="Pfam" id="PF04389">
    <property type="entry name" value="Peptidase_M28"/>
    <property type="match status" value="1"/>
</dbReference>
<evidence type="ECO:0000256" key="1">
    <source>
        <dbReference type="ARBA" id="ARBA00005634"/>
    </source>
</evidence>
<dbReference type="SUPFAM" id="SSF53187">
    <property type="entry name" value="Zn-dependent exopeptidases"/>
    <property type="match status" value="1"/>
</dbReference>
<proteinExistence type="inferred from homology"/>
<dbReference type="InterPro" id="IPR007484">
    <property type="entry name" value="Peptidase_M28"/>
</dbReference>
<dbReference type="Gene3D" id="3.50.30.30">
    <property type="match status" value="1"/>
</dbReference>
<dbReference type="InterPro" id="IPR046450">
    <property type="entry name" value="PA_dom_sf"/>
</dbReference>
<comment type="similarity">
    <text evidence="1">Belongs to the peptidase M28 family. M28B subfamily.</text>
</comment>
<dbReference type="PANTHER" id="PTHR10404">
    <property type="entry name" value="N-ACETYLATED-ALPHA-LINKED ACIDIC DIPEPTIDASE"/>
    <property type="match status" value="1"/>
</dbReference>
<evidence type="ECO:0000313" key="3">
    <source>
        <dbReference type="WBParaSite" id="MCU_013426-RA"/>
    </source>
</evidence>
<feature type="domain" description="Peptidase M28" evidence="2">
    <location>
        <begin position="283"/>
        <end position="456"/>
    </location>
</feature>
<dbReference type="SUPFAM" id="SSF52025">
    <property type="entry name" value="PA domain"/>
    <property type="match status" value="1"/>
</dbReference>